<dbReference type="RefSeq" id="WP_157813750.1">
    <property type="nucleotide sequence ID" value="NZ_NJGD01000027.1"/>
</dbReference>
<dbReference type="AlphaFoldDB" id="A0A2J0YTX7"/>
<proteinExistence type="predicted"/>
<gene>
    <name evidence="1" type="ORF">CEJ86_30570</name>
</gene>
<protein>
    <submittedName>
        <fullName evidence="1">Uncharacterized protein</fullName>
    </submittedName>
</protein>
<reference evidence="1 2" key="1">
    <citation type="submission" date="2017-06" db="EMBL/GenBank/DDBJ databases">
        <title>Ensifer strains isolated from leguminous trees and herbs display diverse denitrification phenotypes with some acting as strong N2O sinks.</title>
        <authorList>
            <person name="Woliy K."/>
            <person name="Mania D."/>
            <person name="Bakken L.R."/>
            <person name="Frostegard A."/>
        </authorList>
    </citation>
    <scope>NUCLEOTIDE SEQUENCE [LARGE SCALE GENOMIC DNA]</scope>
    <source>
        <strain evidence="1 2">AC50a</strain>
    </source>
</reference>
<dbReference type="Proteomes" id="UP000231987">
    <property type="component" value="Unassembled WGS sequence"/>
</dbReference>
<comment type="caution">
    <text evidence="1">The sequence shown here is derived from an EMBL/GenBank/DDBJ whole genome shotgun (WGS) entry which is preliminary data.</text>
</comment>
<evidence type="ECO:0000313" key="2">
    <source>
        <dbReference type="Proteomes" id="UP000231987"/>
    </source>
</evidence>
<dbReference type="EMBL" id="NJGD01000027">
    <property type="protein sequence ID" value="PJR09852.1"/>
    <property type="molecule type" value="Genomic_DNA"/>
</dbReference>
<organism evidence="1 2">
    <name type="scientific">Rhizobium meliloti</name>
    <name type="common">Ensifer meliloti</name>
    <name type="synonym">Sinorhizobium meliloti</name>
    <dbReference type="NCBI Taxonomy" id="382"/>
    <lineage>
        <taxon>Bacteria</taxon>
        <taxon>Pseudomonadati</taxon>
        <taxon>Pseudomonadota</taxon>
        <taxon>Alphaproteobacteria</taxon>
        <taxon>Hyphomicrobiales</taxon>
        <taxon>Rhizobiaceae</taxon>
        <taxon>Sinorhizobium/Ensifer group</taxon>
        <taxon>Sinorhizobium</taxon>
    </lineage>
</organism>
<accession>A0A2J0YTX7</accession>
<evidence type="ECO:0000313" key="1">
    <source>
        <dbReference type="EMBL" id="PJR09852.1"/>
    </source>
</evidence>
<name>A0A2J0YTX7_RHIML</name>
<sequence>MFGWKHYGTKPAFIAMATSLTSSPCAALQHQRARLDLPLAPALCRAHLTNAVVKEPPIP</sequence>